<keyword evidence="4" id="KW-1185">Reference proteome</keyword>
<evidence type="ECO:0000256" key="1">
    <source>
        <dbReference type="SAM" id="Coils"/>
    </source>
</evidence>
<dbReference type="OrthoDB" id="10058798at2759"/>
<feature type="region of interest" description="Disordered" evidence="2">
    <location>
        <begin position="285"/>
        <end position="305"/>
    </location>
</feature>
<dbReference type="Proteomes" id="UP000593567">
    <property type="component" value="Unassembled WGS sequence"/>
</dbReference>
<name>A0A7J7IUW6_BUGNE</name>
<keyword evidence="1" id="KW-0175">Coiled coil</keyword>
<evidence type="ECO:0000313" key="4">
    <source>
        <dbReference type="Proteomes" id="UP000593567"/>
    </source>
</evidence>
<evidence type="ECO:0000256" key="2">
    <source>
        <dbReference type="SAM" id="MobiDB-lite"/>
    </source>
</evidence>
<gene>
    <name evidence="3" type="ORF">EB796_024521</name>
</gene>
<dbReference type="EMBL" id="VXIV02003425">
    <property type="protein sequence ID" value="KAF6017191.1"/>
    <property type="molecule type" value="Genomic_DNA"/>
</dbReference>
<evidence type="ECO:0000313" key="3">
    <source>
        <dbReference type="EMBL" id="KAF6017191.1"/>
    </source>
</evidence>
<sequence>MGDKTSSVSSTQKVQQEERLSKKHIQTLGYVQELMNENKKLRQVIDEYEQQKLHCDDLHSQNEALNASLEEALKAKAAISANQSELREQNEMYKVQISNLQSKVSSLTESNANQLKEMKRLEQEVAQSKLTKEELKAANQMIKELRNRVKQLENTNSELESSLGALQDNEMKSYKNKLIRALEEVSNLQQDVYRKESDIEELKQKIRNLMDELEDVQKQRFSLEREIEKQRMEINELKILISRLKSKGEETCSFKEFVAVKRELASLQEEYDKLKERSLQNTAGFQALSASTKSSSKQKITPKLR</sequence>
<feature type="compositionally biased region" description="Polar residues" evidence="2">
    <location>
        <begin position="285"/>
        <end position="299"/>
    </location>
</feature>
<feature type="coiled-coil region" evidence="1">
    <location>
        <begin position="31"/>
        <end position="277"/>
    </location>
</feature>
<feature type="compositionally biased region" description="Low complexity" evidence="2">
    <location>
        <begin position="1"/>
        <end position="14"/>
    </location>
</feature>
<dbReference type="Gene3D" id="1.10.287.1490">
    <property type="match status" value="1"/>
</dbReference>
<reference evidence="3" key="1">
    <citation type="submission" date="2020-06" db="EMBL/GenBank/DDBJ databases">
        <title>Draft genome of Bugula neritina, a colonial animal packing powerful symbionts and potential medicines.</title>
        <authorList>
            <person name="Rayko M."/>
        </authorList>
    </citation>
    <scope>NUCLEOTIDE SEQUENCE [LARGE SCALE GENOMIC DNA]</scope>
    <source>
        <strain evidence="3">Kwan_BN1</strain>
    </source>
</reference>
<comment type="caution">
    <text evidence="3">The sequence shown here is derived from an EMBL/GenBank/DDBJ whole genome shotgun (WGS) entry which is preliminary data.</text>
</comment>
<accession>A0A7J7IUW6</accession>
<proteinExistence type="predicted"/>
<dbReference type="AlphaFoldDB" id="A0A7J7IUW6"/>
<protein>
    <submittedName>
        <fullName evidence="3">Uncharacterized protein</fullName>
    </submittedName>
</protein>
<dbReference type="InterPro" id="IPR038077">
    <property type="entry name" value="Troponin_sf"/>
</dbReference>
<dbReference type="SUPFAM" id="SSF90250">
    <property type="entry name" value="Troponin coil-coiled subunits"/>
    <property type="match status" value="1"/>
</dbReference>
<organism evidence="3 4">
    <name type="scientific">Bugula neritina</name>
    <name type="common">Brown bryozoan</name>
    <name type="synonym">Sertularia neritina</name>
    <dbReference type="NCBI Taxonomy" id="10212"/>
    <lineage>
        <taxon>Eukaryota</taxon>
        <taxon>Metazoa</taxon>
        <taxon>Spiralia</taxon>
        <taxon>Lophotrochozoa</taxon>
        <taxon>Bryozoa</taxon>
        <taxon>Gymnolaemata</taxon>
        <taxon>Cheilostomatida</taxon>
        <taxon>Flustrina</taxon>
        <taxon>Buguloidea</taxon>
        <taxon>Bugulidae</taxon>
        <taxon>Bugula</taxon>
    </lineage>
</organism>
<feature type="region of interest" description="Disordered" evidence="2">
    <location>
        <begin position="1"/>
        <end position="20"/>
    </location>
</feature>